<name>A0A834VD60_SARSC</name>
<reference evidence="2" key="2">
    <citation type="submission" date="2020-01" db="EMBL/GenBank/DDBJ databases">
        <authorList>
            <person name="Korhonen P.K.K."/>
            <person name="Guangxu M.G."/>
            <person name="Wang T.W."/>
            <person name="Stroehlein A.J.S."/>
            <person name="Young N.D."/>
            <person name="Ang C.-S.A."/>
            <person name="Fernando D.W.F."/>
            <person name="Lu H.L."/>
            <person name="Taylor S.T."/>
            <person name="Ehtesham M.E.M."/>
            <person name="Najaraj S.H.N."/>
            <person name="Harsha G.H.G."/>
            <person name="Madugundu A.M."/>
            <person name="Renuse S.R."/>
            <person name="Holt D.H."/>
            <person name="Pandey A.P."/>
            <person name="Papenfuss A.P."/>
            <person name="Gasser R.B.G."/>
            <person name="Fischer K.F."/>
        </authorList>
    </citation>
    <scope>NUCLEOTIDE SEQUENCE</scope>
    <source>
        <strain evidence="2">SSS_KF_BRIS2020</strain>
    </source>
</reference>
<feature type="compositionally biased region" description="Basic and acidic residues" evidence="1">
    <location>
        <begin position="276"/>
        <end position="285"/>
    </location>
</feature>
<feature type="region of interest" description="Disordered" evidence="1">
    <location>
        <begin position="44"/>
        <end position="70"/>
    </location>
</feature>
<evidence type="ECO:0000313" key="3">
    <source>
        <dbReference type="EnsemblMetazoa" id="KAF7493107.1"/>
    </source>
</evidence>
<evidence type="ECO:0000313" key="4">
    <source>
        <dbReference type="Proteomes" id="UP000070412"/>
    </source>
</evidence>
<dbReference type="EMBL" id="WVUK01000056">
    <property type="protein sequence ID" value="KAF7493107.1"/>
    <property type="molecule type" value="Genomic_DNA"/>
</dbReference>
<gene>
    <name evidence="2" type="ORF">SSS_5567</name>
</gene>
<feature type="compositionally biased region" description="Basic and acidic residues" evidence="1">
    <location>
        <begin position="44"/>
        <end position="60"/>
    </location>
</feature>
<dbReference type="Proteomes" id="UP000070412">
    <property type="component" value="Unassembled WGS sequence"/>
</dbReference>
<feature type="region of interest" description="Disordered" evidence="1">
    <location>
        <begin position="276"/>
        <end position="297"/>
    </location>
</feature>
<protein>
    <submittedName>
        <fullName evidence="2 3">Uncharacterized protein</fullName>
    </submittedName>
</protein>
<keyword evidence="4" id="KW-1185">Reference proteome</keyword>
<evidence type="ECO:0000313" key="2">
    <source>
        <dbReference type="EMBL" id="KAF7493107.1"/>
    </source>
</evidence>
<sequence length="324" mass="37431">MSNQSEYSLFRDQIDRDHINSDQVQVDSLSERILSDREEKVRKIHEEKFPKSSDNFDDKNPQINNIDDNREQFIDGGDYETLYERSKSSVSETERDRSIEDSIKPIEKFTSARMGRKNLIPIKLISTRSASNYGDCSSPSSITVATIINENRSTKADSNLLINDSIHENHFEQSTNQTYFDNVSNENIFIDYNHNDNENVEDENLQDKLSSKPTTISFYKSSVHFGSTHDGVVKTIEEFEFDMSPILSVDGDDDDDDDDRDDFRENLQQKIFDHSAKIDHDRSEANTEEEQSVGVSQSYSSLEDYLLDSSHLNLYHLNRYETLN</sequence>
<feature type="region of interest" description="Disordered" evidence="1">
    <location>
        <begin position="1"/>
        <end position="23"/>
    </location>
</feature>
<evidence type="ECO:0000256" key="1">
    <source>
        <dbReference type="SAM" id="MobiDB-lite"/>
    </source>
</evidence>
<organism evidence="2">
    <name type="scientific">Sarcoptes scabiei</name>
    <name type="common">Itch mite</name>
    <name type="synonym">Acarus scabiei</name>
    <dbReference type="NCBI Taxonomy" id="52283"/>
    <lineage>
        <taxon>Eukaryota</taxon>
        <taxon>Metazoa</taxon>
        <taxon>Ecdysozoa</taxon>
        <taxon>Arthropoda</taxon>
        <taxon>Chelicerata</taxon>
        <taxon>Arachnida</taxon>
        <taxon>Acari</taxon>
        <taxon>Acariformes</taxon>
        <taxon>Sarcoptiformes</taxon>
        <taxon>Astigmata</taxon>
        <taxon>Psoroptidia</taxon>
        <taxon>Sarcoptoidea</taxon>
        <taxon>Sarcoptidae</taxon>
        <taxon>Sarcoptinae</taxon>
        <taxon>Sarcoptes</taxon>
    </lineage>
</organism>
<reference evidence="3" key="3">
    <citation type="submission" date="2022-06" db="UniProtKB">
        <authorList>
            <consortium name="EnsemblMetazoa"/>
        </authorList>
    </citation>
    <scope>IDENTIFICATION</scope>
</reference>
<accession>A0A834VD60</accession>
<dbReference type="EnsemblMetazoa" id="SSS_5567s_mrna">
    <property type="protein sequence ID" value="KAF7493107.1"/>
    <property type="gene ID" value="SSS_5567"/>
</dbReference>
<proteinExistence type="predicted"/>
<reference evidence="4" key="1">
    <citation type="journal article" date="2020" name="PLoS Negl. Trop. Dis.">
        <title>High-quality nuclear genome for Sarcoptes scabiei-A critical resource for a neglected parasite.</title>
        <authorList>
            <person name="Korhonen P.K."/>
            <person name="Gasser R.B."/>
            <person name="Ma G."/>
            <person name="Wang T."/>
            <person name="Stroehlein A.J."/>
            <person name="Young N.D."/>
            <person name="Ang C.S."/>
            <person name="Fernando D.D."/>
            <person name="Lu H.C."/>
            <person name="Taylor S."/>
            <person name="Reynolds S.L."/>
            <person name="Mofiz E."/>
            <person name="Najaraj S.H."/>
            <person name="Gowda H."/>
            <person name="Madugundu A."/>
            <person name="Renuse S."/>
            <person name="Holt D."/>
            <person name="Pandey A."/>
            <person name="Papenfuss A.T."/>
            <person name="Fischer K."/>
        </authorList>
    </citation>
    <scope>NUCLEOTIDE SEQUENCE [LARGE SCALE GENOMIC DNA]</scope>
</reference>
<dbReference type="AlphaFoldDB" id="A0A834VD60"/>